<dbReference type="SMART" id="SM00530">
    <property type="entry name" value="HTH_XRE"/>
    <property type="match status" value="1"/>
</dbReference>
<dbReference type="Pfam" id="PF01381">
    <property type="entry name" value="HTH_3"/>
    <property type="match status" value="1"/>
</dbReference>
<protein>
    <submittedName>
        <fullName evidence="2">Transcriptional regulator</fullName>
    </submittedName>
</protein>
<dbReference type="PROSITE" id="PS50943">
    <property type="entry name" value="HTH_CROC1"/>
    <property type="match status" value="1"/>
</dbReference>
<name>A0ABQ4DP56_9CELL</name>
<dbReference type="Proteomes" id="UP000614741">
    <property type="component" value="Unassembled WGS sequence"/>
</dbReference>
<organism evidence="2 3">
    <name type="scientific">Cellulomonas phragmiteti</name>
    <dbReference type="NCBI Taxonomy" id="478780"/>
    <lineage>
        <taxon>Bacteria</taxon>
        <taxon>Bacillati</taxon>
        <taxon>Actinomycetota</taxon>
        <taxon>Actinomycetes</taxon>
        <taxon>Micrococcales</taxon>
        <taxon>Cellulomonadaceae</taxon>
        <taxon>Cellulomonas</taxon>
    </lineage>
</organism>
<feature type="domain" description="HTH cro/C1-type" evidence="1">
    <location>
        <begin position="22"/>
        <end position="81"/>
    </location>
</feature>
<evidence type="ECO:0000259" key="1">
    <source>
        <dbReference type="PROSITE" id="PS50943"/>
    </source>
</evidence>
<reference evidence="2 3" key="1">
    <citation type="submission" date="2021-01" db="EMBL/GenBank/DDBJ databases">
        <title>Whole genome shotgun sequence of Cellulomonas phragmiteti NBRC 110785.</title>
        <authorList>
            <person name="Komaki H."/>
            <person name="Tamura T."/>
        </authorList>
    </citation>
    <scope>NUCLEOTIDE SEQUENCE [LARGE SCALE GENOMIC DNA]</scope>
    <source>
        <strain evidence="2 3">NBRC 110785</strain>
    </source>
</reference>
<dbReference type="Gene3D" id="1.10.260.40">
    <property type="entry name" value="lambda repressor-like DNA-binding domains"/>
    <property type="match status" value="1"/>
</dbReference>
<proteinExistence type="predicted"/>
<dbReference type="InterPro" id="IPR001387">
    <property type="entry name" value="Cro/C1-type_HTH"/>
</dbReference>
<evidence type="ECO:0000313" key="3">
    <source>
        <dbReference type="Proteomes" id="UP000614741"/>
    </source>
</evidence>
<dbReference type="CDD" id="cd00093">
    <property type="entry name" value="HTH_XRE"/>
    <property type="match status" value="1"/>
</dbReference>
<evidence type="ECO:0000313" key="2">
    <source>
        <dbReference type="EMBL" id="GIG41114.1"/>
    </source>
</evidence>
<dbReference type="EMBL" id="BONP01000020">
    <property type="protein sequence ID" value="GIG41114.1"/>
    <property type="molecule type" value="Genomic_DNA"/>
</dbReference>
<dbReference type="SUPFAM" id="SSF47413">
    <property type="entry name" value="lambda repressor-like DNA-binding domains"/>
    <property type="match status" value="1"/>
</dbReference>
<comment type="caution">
    <text evidence="2">The sequence shown here is derived from an EMBL/GenBank/DDBJ whole genome shotgun (WGS) entry which is preliminary data.</text>
</comment>
<sequence length="109" mass="11756">MRRVRTYSRATEHATATLGALIAAARRERRMSVAEVCERVGIDPGTLRSVERGAPTVAIGMVFEVATVLGVPLFSVPAEELPALAARAADRLALLPQRVRATVQVDDDF</sequence>
<gene>
    <name evidence="2" type="ORF">Cph01nite_28760</name>
</gene>
<dbReference type="InterPro" id="IPR010982">
    <property type="entry name" value="Lambda_DNA-bd_dom_sf"/>
</dbReference>
<accession>A0ABQ4DP56</accession>
<keyword evidence="3" id="KW-1185">Reference proteome</keyword>
<dbReference type="RefSeq" id="WP_203675410.1">
    <property type="nucleotide sequence ID" value="NZ_BONP01000020.1"/>
</dbReference>